<comment type="caution">
    <text evidence="2">The sequence shown here is derived from an EMBL/GenBank/DDBJ whole genome shotgun (WGS) entry which is preliminary data.</text>
</comment>
<dbReference type="AlphaFoldDB" id="A0A3D8RW83"/>
<sequence>MSASITTEDVHKQASKMGVTMKPAEVEDYQKLLSEANTVFERLMSMPDYHLPVDTERFPRQNVKQPTADENKLGVAWAHTFSVGGAEKNPSGLLAGKTFCLKDNICVAGVPQVNGSDMIEPWIPKADATVVTRILEAGGEIIGTATCENMSYSLMSHTSSTGIIHNPYREGYSAGGSSSGVGALVGSPENYVDMGVGADQGGSIRIPSAMSGCVGLKATHGLIPYTGVVTSEAIMDHVGPICKNVMDVAVLLEVLAGRDGVDDRGVGAQRHGEIPYSSNLQTWFDNSLQPTAGLNKVLSGMKIALIKESYETPLMFPSMREKFLSSAYRLRELGAEVTEISMPAHDTARDVWMGIRRLGGSLSLTGKASGRRQYCLTPFLERMLPMTQEKWEKTHANLKSTIINGSFALEKYPTLYAKCLNMQIQLSREYESLLSQYTLLLTPSLCRTAPKLLPRSLPVYEKAQSEGGISINTSQFDLTGHPALTLPIGLMPDMGGDDETVKLPVGMQLIGPLHGEEKILKVAYAYEKNWDWKSEVGQLANAEQKEIPPGVQDPMTTAGP</sequence>
<dbReference type="SUPFAM" id="SSF75304">
    <property type="entry name" value="Amidase signature (AS) enzymes"/>
    <property type="match status" value="1"/>
</dbReference>
<evidence type="ECO:0000313" key="2">
    <source>
        <dbReference type="EMBL" id="RDW78342.1"/>
    </source>
</evidence>
<evidence type="ECO:0000313" key="3">
    <source>
        <dbReference type="Proteomes" id="UP000256328"/>
    </source>
</evidence>
<keyword evidence="3" id="KW-1185">Reference proteome</keyword>
<feature type="domain" description="Amidase" evidence="1">
    <location>
        <begin position="86"/>
        <end position="520"/>
    </location>
</feature>
<dbReference type="GO" id="GO:0003824">
    <property type="term" value="F:catalytic activity"/>
    <property type="evidence" value="ECO:0007669"/>
    <property type="project" value="InterPro"/>
</dbReference>
<dbReference type="InterPro" id="IPR000120">
    <property type="entry name" value="Amidase"/>
</dbReference>
<dbReference type="EMBL" id="PDLN01000008">
    <property type="protein sequence ID" value="RDW78342.1"/>
    <property type="molecule type" value="Genomic_DNA"/>
</dbReference>
<accession>A0A3D8RW83</accession>
<dbReference type="InterPro" id="IPR023631">
    <property type="entry name" value="Amidase_dom"/>
</dbReference>
<organism evidence="2 3">
    <name type="scientific">Coleophoma crateriformis</name>
    <dbReference type="NCBI Taxonomy" id="565419"/>
    <lineage>
        <taxon>Eukaryota</taxon>
        <taxon>Fungi</taxon>
        <taxon>Dikarya</taxon>
        <taxon>Ascomycota</taxon>
        <taxon>Pezizomycotina</taxon>
        <taxon>Leotiomycetes</taxon>
        <taxon>Helotiales</taxon>
        <taxon>Dermateaceae</taxon>
        <taxon>Coleophoma</taxon>
    </lineage>
</organism>
<dbReference type="PANTHER" id="PTHR11895">
    <property type="entry name" value="TRANSAMIDASE"/>
    <property type="match status" value="1"/>
</dbReference>
<evidence type="ECO:0000259" key="1">
    <source>
        <dbReference type="Pfam" id="PF01425"/>
    </source>
</evidence>
<dbReference type="OrthoDB" id="1879366at2759"/>
<gene>
    <name evidence="2" type="ORF">BP5796_06194</name>
</gene>
<protein>
    <recommendedName>
        <fullName evidence="1">Amidase domain-containing protein</fullName>
    </recommendedName>
</protein>
<proteinExistence type="predicted"/>
<dbReference type="PANTHER" id="PTHR11895:SF170">
    <property type="entry name" value="AMIDASE"/>
    <property type="match status" value="1"/>
</dbReference>
<dbReference type="InterPro" id="IPR036928">
    <property type="entry name" value="AS_sf"/>
</dbReference>
<dbReference type="Pfam" id="PF01425">
    <property type="entry name" value="Amidase"/>
    <property type="match status" value="1"/>
</dbReference>
<dbReference type="Gene3D" id="3.90.1300.10">
    <property type="entry name" value="Amidase signature (AS) domain"/>
    <property type="match status" value="1"/>
</dbReference>
<name>A0A3D8RW83_9HELO</name>
<reference evidence="2 3" key="1">
    <citation type="journal article" date="2018" name="IMA Fungus">
        <title>IMA Genome-F 9: Draft genome sequence of Annulohypoxylon stygium, Aspergillus mulundensis, Berkeleyomyces basicola (syn. Thielaviopsis basicola), Ceratocystis smalleyi, two Cercospora beticola strains, Coleophoma cylindrospora, Fusarium fracticaudum, Phialophora cf. hyalina, and Morchella septimelata.</title>
        <authorList>
            <person name="Wingfield B.D."/>
            <person name="Bills G.F."/>
            <person name="Dong Y."/>
            <person name="Huang W."/>
            <person name="Nel W.J."/>
            <person name="Swalarsk-Parry B.S."/>
            <person name="Vaghefi N."/>
            <person name="Wilken P.M."/>
            <person name="An Z."/>
            <person name="de Beer Z.W."/>
            <person name="De Vos L."/>
            <person name="Chen L."/>
            <person name="Duong T.A."/>
            <person name="Gao Y."/>
            <person name="Hammerbacher A."/>
            <person name="Kikkert J.R."/>
            <person name="Li Y."/>
            <person name="Li H."/>
            <person name="Li K."/>
            <person name="Li Q."/>
            <person name="Liu X."/>
            <person name="Ma X."/>
            <person name="Naidoo K."/>
            <person name="Pethybridge S.J."/>
            <person name="Sun J."/>
            <person name="Steenkamp E.T."/>
            <person name="van der Nest M.A."/>
            <person name="van Wyk S."/>
            <person name="Wingfield M.J."/>
            <person name="Xiong C."/>
            <person name="Yue Q."/>
            <person name="Zhang X."/>
        </authorList>
    </citation>
    <scope>NUCLEOTIDE SEQUENCE [LARGE SCALE GENOMIC DNA]</scope>
    <source>
        <strain evidence="2 3">BP5796</strain>
    </source>
</reference>
<dbReference type="Proteomes" id="UP000256328">
    <property type="component" value="Unassembled WGS sequence"/>
</dbReference>